<evidence type="ECO:0000313" key="1">
    <source>
        <dbReference type="EMBL" id="RAK27105.1"/>
    </source>
</evidence>
<organism evidence="1 2">
    <name type="scientific">Falsochrobactrum ovis</name>
    <dbReference type="NCBI Taxonomy" id="1293442"/>
    <lineage>
        <taxon>Bacteria</taxon>
        <taxon>Pseudomonadati</taxon>
        <taxon>Pseudomonadota</taxon>
        <taxon>Alphaproteobacteria</taxon>
        <taxon>Hyphomicrobiales</taxon>
        <taxon>Brucellaceae</taxon>
        <taxon>Falsochrobactrum</taxon>
    </lineage>
</organism>
<name>A0A364JTI1_9HYPH</name>
<dbReference type="EMBL" id="QLMK01000011">
    <property type="protein sequence ID" value="RAK27105.1"/>
    <property type="molecule type" value="Genomic_DNA"/>
</dbReference>
<evidence type="ECO:0000313" key="2">
    <source>
        <dbReference type="Proteomes" id="UP000249453"/>
    </source>
</evidence>
<dbReference type="Pfam" id="PF11367">
    <property type="entry name" value="Tail_completion_gp17"/>
    <property type="match status" value="1"/>
</dbReference>
<dbReference type="OrthoDB" id="7950654at2"/>
<gene>
    <name evidence="1" type="ORF">C7374_11199</name>
</gene>
<proteinExistence type="predicted"/>
<dbReference type="AlphaFoldDB" id="A0A364JTI1"/>
<keyword evidence="2" id="KW-1185">Reference proteome</keyword>
<protein>
    <submittedName>
        <fullName evidence="1">Uncharacterized protein DUF3168</fullName>
    </submittedName>
</protein>
<dbReference type="RefSeq" id="WP_111575903.1">
    <property type="nucleotide sequence ID" value="NZ_JBHEEY010000011.1"/>
</dbReference>
<comment type="caution">
    <text evidence="1">The sequence shown here is derived from an EMBL/GenBank/DDBJ whole genome shotgun (WGS) entry which is preliminary data.</text>
</comment>
<dbReference type="InterPro" id="IPR021508">
    <property type="entry name" value="Gp17-like"/>
</dbReference>
<accession>A0A364JTI1</accession>
<dbReference type="Proteomes" id="UP000249453">
    <property type="component" value="Unassembled WGS sequence"/>
</dbReference>
<sequence length="131" mass="14335">METALLSLLAPVAGGRRYFVTAPQGETLPYLILNRVSVQPSYVMSGVDGFVQSRVQIDIYGDKWPDVFAASQQVGTILSGYRGEINGIRFQGIFVESVRDLASGDAGQSADRPVNNLYRISIDIMINHTPE</sequence>
<reference evidence="1 2" key="1">
    <citation type="submission" date="2018-06" db="EMBL/GenBank/DDBJ databases">
        <title>Genomic Encyclopedia of Type Strains, Phase IV (KMG-IV): sequencing the most valuable type-strain genomes for metagenomic binning, comparative biology and taxonomic classification.</title>
        <authorList>
            <person name="Goeker M."/>
        </authorList>
    </citation>
    <scope>NUCLEOTIDE SEQUENCE [LARGE SCALE GENOMIC DNA]</scope>
    <source>
        <strain evidence="1 2">DSM 26720</strain>
    </source>
</reference>